<feature type="chain" id="PRO_5025330371" evidence="1">
    <location>
        <begin position="21"/>
        <end position="179"/>
    </location>
</feature>
<evidence type="ECO:0000313" key="3">
    <source>
        <dbReference type="Proteomes" id="UP000799779"/>
    </source>
</evidence>
<proteinExistence type="predicted"/>
<dbReference type="Proteomes" id="UP000799779">
    <property type="component" value="Unassembled WGS sequence"/>
</dbReference>
<organism evidence="2 3">
    <name type="scientific">Amniculicola lignicola CBS 123094</name>
    <dbReference type="NCBI Taxonomy" id="1392246"/>
    <lineage>
        <taxon>Eukaryota</taxon>
        <taxon>Fungi</taxon>
        <taxon>Dikarya</taxon>
        <taxon>Ascomycota</taxon>
        <taxon>Pezizomycotina</taxon>
        <taxon>Dothideomycetes</taxon>
        <taxon>Pleosporomycetidae</taxon>
        <taxon>Pleosporales</taxon>
        <taxon>Amniculicolaceae</taxon>
        <taxon>Amniculicola</taxon>
    </lineage>
</organism>
<keyword evidence="3" id="KW-1185">Reference proteome</keyword>
<name>A0A6A5WFR0_9PLEO</name>
<feature type="signal peptide" evidence="1">
    <location>
        <begin position="1"/>
        <end position="20"/>
    </location>
</feature>
<evidence type="ECO:0000313" key="2">
    <source>
        <dbReference type="EMBL" id="KAF2000740.1"/>
    </source>
</evidence>
<dbReference type="EMBL" id="ML977587">
    <property type="protein sequence ID" value="KAF2000740.1"/>
    <property type="molecule type" value="Genomic_DNA"/>
</dbReference>
<gene>
    <name evidence="2" type="ORF">P154DRAFT_534509</name>
</gene>
<dbReference type="AlphaFoldDB" id="A0A6A5WFR0"/>
<evidence type="ECO:0000256" key="1">
    <source>
        <dbReference type="SAM" id="SignalP"/>
    </source>
</evidence>
<protein>
    <submittedName>
        <fullName evidence="2">Uncharacterized protein</fullName>
    </submittedName>
</protein>
<accession>A0A6A5WFR0</accession>
<keyword evidence="1" id="KW-0732">Signal</keyword>
<reference evidence="2" key="1">
    <citation type="journal article" date="2020" name="Stud. Mycol.">
        <title>101 Dothideomycetes genomes: a test case for predicting lifestyles and emergence of pathogens.</title>
        <authorList>
            <person name="Haridas S."/>
            <person name="Albert R."/>
            <person name="Binder M."/>
            <person name="Bloem J."/>
            <person name="Labutti K."/>
            <person name="Salamov A."/>
            <person name="Andreopoulos B."/>
            <person name="Baker S."/>
            <person name="Barry K."/>
            <person name="Bills G."/>
            <person name="Bluhm B."/>
            <person name="Cannon C."/>
            <person name="Castanera R."/>
            <person name="Culley D."/>
            <person name="Daum C."/>
            <person name="Ezra D."/>
            <person name="Gonzalez J."/>
            <person name="Henrissat B."/>
            <person name="Kuo A."/>
            <person name="Liang C."/>
            <person name="Lipzen A."/>
            <person name="Lutzoni F."/>
            <person name="Magnuson J."/>
            <person name="Mondo S."/>
            <person name="Nolan M."/>
            <person name="Ohm R."/>
            <person name="Pangilinan J."/>
            <person name="Park H.-J."/>
            <person name="Ramirez L."/>
            <person name="Alfaro M."/>
            <person name="Sun H."/>
            <person name="Tritt A."/>
            <person name="Yoshinaga Y."/>
            <person name="Zwiers L.-H."/>
            <person name="Turgeon B."/>
            <person name="Goodwin S."/>
            <person name="Spatafora J."/>
            <person name="Crous P."/>
            <person name="Grigoriev I."/>
        </authorList>
    </citation>
    <scope>NUCLEOTIDE SEQUENCE</scope>
    <source>
        <strain evidence="2">CBS 123094</strain>
    </source>
</reference>
<sequence length="179" mass="19400">MLPFVDHYLRFLLTLSSVLAHSSSDITTYQLLAETSYAYIRDAWAQLVASIMESLGHPIMGGIGIETNKIAVPTLKGCKKLRCLTAPLSALVDQDEFFIWSDESACADLVQCLPSSLEFLGIVGDSFLHAEALLDTLRDSTTYHTVQPSVGLKPTVNTRFGGWPASARTPLTPASTLPA</sequence>